<comment type="caution">
    <text evidence="2">The sequence shown here is derived from an EMBL/GenBank/DDBJ whole genome shotgun (WGS) entry which is preliminary data.</text>
</comment>
<evidence type="ECO:0000313" key="3">
    <source>
        <dbReference type="Proteomes" id="UP000735302"/>
    </source>
</evidence>
<dbReference type="PANTHER" id="PTHR10773:SF19">
    <property type="match status" value="1"/>
</dbReference>
<protein>
    <submittedName>
        <fullName evidence="2">Formation of crista junctions protein 1</fullName>
    </submittedName>
</protein>
<gene>
    <name evidence="2" type="ORF">PoB_003189100</name>
</gene>
<dbReference type="PANTHER" id="PTHR10773">
    <property type="entry name" value="DNA-DIRECTED RNA POLYMERASES I, II, AND III SUBUNIT RPABC2"/>
    <property type="match status" value="1"/>
</dbReference>
<dbReference type="EMBL" id="BLXT01003748">
    <property type="protein sequence ID" value="GFO05386.1"/>
    <property type="molecule type" value="Genomic_DNA"/>
</dbReference>
<keyword evidence="3" id="KW-1185">Reference proteome</keyword>
<accession>A0AAV4AFH6</accession>
<evidence type="ECO:0000256" key="1">
    <source>
        <dbReference type="SAM" id="MobiDB-lite"/>
    </source>
</evidence>
<feature type="region of interest" description="Disordered" evidence="1">
    <location>
        <begin position="1"/>
        <end position="22"/>
    </location>
</feature>
<organism evidence="2 3">
    <name type="scientific">Plakobranchus ocellatus</name>
    <dbReference type="NCBI Taxonomy" id="259542"/>
    <lineage>
        <taxon>Eukaryota</taxon>
        <taxon>Metazoa</taxon>
        <taxon>Spiralia</taxon>
        <taxon>Lophotrochozoa</taxon>
        <taxon>Mollusca</taxon>
        <taxon>Gastropoda</taxon>
        <taxon>Heterobranchia</taxon>
        <taxon>Euthyneura</taxon>
        <taxon>Panpulmonata</taxon>
        <taxon>Sacoglossa</taxon>
        <taxon>Placobranchoidea</taxon>
        <taxon>Plakobranchidae</taxon>
        <taxon>Plakobranchus</taxon>
    </lineage>
</organism>
<dbReference type="Proteomes" id="UP000735302">
    <property type="component" value="Unassembled WGS sequence"/>
</dbReference>
<evidence type="ECO:0000313" key="2">
    <source>
        <dbReference type="EMBL" id="GFO05386.1"/>
    </source>
</evidence>
<feature type="region of interest" description="Disordered" evidence="1">
    <location>
        <begin position="110"/>
        <end position="130"/>
    </location>
</feature>
<dbReference type="AlphaFoldDB" id="A0AAV4AFH6"/>
<proteinExistence type="predicted"/>
<sequence length="308" mass="34730">MQKTSTEAKKPKRCGSPARFETHEEMPRILNISVAQLIDLNFTELLPVSSISKVANYTVELGYNGTHKGVVHSPVISKAQTAIERQDLLSDCRDETEDRQQVDYQQIEIEETTAEEPSVQDSKQETGNRKQVLVSDIREASVCEANGRPKMCMTVFKSKLKAKSIAIFKPRKDQCNVYCEFREGNVDESVYNPHRERKAAAQAENSKDKALNHQPHQSQTKVVCVDVQRVLLAPSLKASPLYYKTKLQLHNYTVFVVGSTDVECFLWNEVEGGLNTRKFASCLVSYPKEHADTFDTAIVCSDCCTFQN</sequence>
<name>A0AAV4AFH6_9GAST</name>
<reference evidence="2 3" key="1">
    <citation type="journal article" date="2021" name="Elife">
        <title>Chloroplast acquisition without the gene transfer in kleptoplastic sea slugs, Plakobranchus ocellatus.</title>
        <authorList>
            <person name="Maeda T."/>
            <person name="Takahashi S."/>
            <person name="Yoshida T."/>
            <person name="Shimamura S."/>
            <person name="Takaki Y."/>
            <person name="Nagai Y."/>
            <person name="Toyoda A."/>
            <person name="Suzuki Y."/>
            <person name="Arimoto A."/>
            <person name="Ishii H."/>
            <person name="Satoh N."/>
            <person name="Nishiyama T."/>
            <person name="Hasebe M."/>
            <person name="Maruyama T."/>
            <person name="Minagawa J."/>
            <person name="Obokata J."/>
            <person name="Shigenobu S."/>
        </authorList>
    </citation>
    <scope>NUCLEOTIDE SEQUENCE [LARGE SCALE GENOMIC DNA]</scope>
</reference>